<dbReference type="Proteomes" id="UP000318578">
    <property type="component" value="Unassembled WGS sequence"/>
</dbReference>
<evidence type="ECO:0008006" key="3">
    <source>
        <dbReference type="Google" id="ProtNLM"/>
    </source>
</evidence>
<proteinExistence type="predicted"/>
<sequence length="434" mass="48335">MPHQAIDVVEANRHGQQLFIADLFRQKRPTPPPTPVAGPPGHFPVAHRQLALFDLDRDYTAVRPTELALPLPELAIAIEDVLTDHARRHGWGTGLQSMTRNAIRMLLATQDTPGAPIAASVAAAVTTGRSLDNLKSVLEILAAAGMLDDDRRPTLDIYAERQFADLPEPMADEVREWFRAMRDGSTTPPRSRPRNPATIRSRITHAAPAVRTWATSNGYSSLREVDRDDVIAVMPAEAYRYRQTLTALRALFRFLKARRLVFTNPTLRLRGPQAGNHPLPIDLTPVRDAMLSTKPVRAALATLIAFHALRPKDVCALLLTDLRDGRLYLDGRTILLADPVRASLSAWLAERARRWPHTINPYLFINLHTAVRTCRVDPTWISTTIGFSAQAIREDRILHEAITTGDVRRLSDLFGLTIGGAERYTHTHQPATTD</sequence>
<dbReference type="AlphaFoldDB" id="A0A558A7U0"/>
<reference evidence="1 2" key="1">
    <citation type="submission" date="2019-07" db="EMBL/GenBank/DDBJ databases">
        <title>New species of Amycolatopsis and Streptomyces.</title>
        <authorList>
            <person name="Duangmal K."/>
            <person name="Teo W.F.A."/>
            <person name="Lipun K."/>
        </authorList>
    </citation>
    <scope>NUCLEOTIDE SEQUENCE [LARGE SCALE GENOMIC DNA]</scope>
    <source>
        <strain evidence="1 2">JCM 30562</strain>
    </source>
</reference>
<evidence type="ECO:0000313" key="2">
    <source>
        <dbReference type="Proteomes" id="UP000318578"/>
    </source>
</evidence>
<evidence type="ECO:0000313" key="1">
    <source>
        <dbReference type="EMBL" id="TVT20320.1"/>
    </source>
</evidence>
<dbReference type="InterPro" id="IPR011010">
    <property type="entry name" value="DNA_brk_join_enz"/>
</dbReference>
<gene>
    <name evidence="1" type="ORF">FNH06_21225</name>
</gene>
<dbReference type="RefSeq" id="WP_112277133.1">
    <property type="nucleotide sequence ID" value="NZ_BNAX01000012.1"/>
</dbReference>
<accession>A0A558A7U0</accession>
<dbReference type="SUPFAM" id="SSF56349">
    <property type="entry name" value="DNA breaking-rejoining enzymes"/>
    <property type="match status" value="1"/>
</dbReference>
<dbReference type="GO" id="GO:0003677">
    <property type="term" value="F:DNA binding"/>
    <property type="evidence" value="ECO:0007669"/>
    <property type="project" value="InterPro"/>
</dbReference>
<keyword evidence="2" id="KW-1185">Reference proteome</keyword>
<protein>
    <recommendedName>
        <fullName evidence="3">Core-binding (CB) domain-containing protein</fullName>
    </recommendedName>
</protein>
<comment type="caution">
    <text evidence="1">The sequence shown here is derived from an EMBL/GenBank/DDBJ whole genome shotgun (WGS) entry which is preliminary data.</text>
</comment>
<dbReference type="OrthoDB" id="3216692at2"/>
<organism evidence="1 2">
    <name type="scientific">Amycolatopsis acidiphila</name>
    <dbReference type="NCBI Taxonomy" id="715473"/>
    <lineage>
        <taxon>Bacteria</taxon>
        <taxon>Bacillati</taxon>
        <taxon>Actinomycetota</taxon>
        <taxon>Actinomycetes</taxon>
        <taxon>Pseudonocardiales</taxon>
        <taxon>Pseudonocardiaceae</taxon>
        <taxon>Amycolatopsis</taxon>
    </lineage>
</organism>
<dbReference type="EMBL" id="VJZA01000037">
    <property type="protein sequence ID" value="TVT20320.1"/>
    <property type="molecule type" value="Genomic_DNA"/>
</dbReference>
<name>A0A558A7U0_9PSEU</name>